<feature type="domain" description="HPr" evidence="4">
    <location>
        <begin position="1"/>
        <end position="77"/>
    </location>
</feature>
<keyword evidence="3" id="KW-0762">Sugar transport</keyword>
<dbReference type="Proteomes" id="UP000325945">
    <property type="component" value="Unassembled WGS sequence"/>
</dbReference>
<evidence type="ECO:0000256" key="1">
    <source>
        <dbReference type="ARBA" id="ARBA00003681"/>
    </source>
</evidence>
<dbReference type="InterPro" id="IPR000032">
    <property type="entry name" value="HPr-like"/>
</dbReference>
<evidence type="ECO:0000256" key="3">
    <source>
        <dbReference type="ARBA" id="ARBA00022597"/>
    </source>
</evidence>
<evidence type="ECO:0000259" key="4">
    <source>
        <dbReference type="PROSITE" id="PS51350"/>
    </source>
</evidence>
<organism evidence="5 6">
    <name type="scientific">Aspergillus sergii</name>
    <dbReference type="NCBI Taxonomy" id="1034303"/>
    <lineage>
        <taxon>Eukaryota</taxon>
        <taxon>Fungi</taxon>
        <taxon>Dikarya</taxon>
        <taxon>Ascomycota</taxon>
        <taxon>Pezizomycotina</taxon>
        <taxon>Eurotiomycetes</taxon>
        <taxon>Eurotiomycetidae</taxon>
        <taxon>Eurotiales</taxon>
        <taxon>Aspergillaceae</taxon>
        <taxon>Aspergillus</taxon>
        <taxon>Aspergillus subgen. Circumdati</taxon>
    </lineage>
</organism>
<evidence type="ECO:0000313" key="5">
    <source>
        <dbReference type="EMBL" id="KAE8327572.1"/>
    </source>
</evidence>
<dbReference type="EMBL" id="ML741791">
    <property type="protein sequence ID" value="KAE8327572.1"/>
    <property type="molecule type" value="Genomic_DNA"/>
</dbReference>
<evidence type="ECO:0000256" key="2">
    <source>
        <dbReference type="ARBA" id="ARBA00020422"/>
    </source>
</evidence>
<name>A0A5N6X3S2_9EURO</name>
<dbReference type="PANTHER" id="PTHR33705">
    <property type="entry name" value="PHOSPHOCARRIER PROTEIN HPR"/>
    <property type="match status" value="1"/>
</dbReference>
<dbReference type="NCBIfam" id="TIGR01003">
    <property type="entry name" value="PTS_HPr_family"/>
    <property type="match status" value="1"/>
</dbReference>
<evidence type="ECO:0000313" key="6">
    <source>
        <dbReference type="Proteomes" id="UP000325945"/>
    </source>
</evidence>
<accession>A0A5N6X3S2</accession>
<dbReference type="PROSITE" id="PS51350">
    <property type="entry name" value="PTS_HPR_DOM"/>
    <property type="match status" value="1"/>
</dbReference>
<dbReference type="InterPro" id="IPR050399">
    <property type="entry name" value="HPr"/>
</dbReference>
<dbReference type="PANTHER" id="PTHR33705:SF1">
    <property type="entry name" value="PHOSPHOCARRIER PROTEIN HPR"/>
    <property type="match status" value="1"/>
</dbReference>
<keyword evidence="3" id="KW-0813">Transport</keyword>
<dbReference type="InterPro" id="IPR035895">
    <property type="entry name" value="HPr-like_sf"/>
</dbReference>
<sequence length="77" mass="8548">MFSQEARITAPHGIDTRPAAEFVKQAKWFASDITVTHYGKPVTAKRLYPFQTLAVCEGNTLTITAEGEVEQKPVEPK</sequence>
<reference evidence="6" key="1">
    <citation type="submission" date="2019-04" db="EMBL/GenBank/DDBJ databases">
        <title>Friends and foes A comparative genomics studyof 23 Aspergillus species from section Flavi.</title>
        <authorList>
            <consortium name="DOE Joint Genome Institute"/>
            <person name="Kjaerbolling I."/>
            <person name="Vesth T."/>
            <person name="Frisvad J.C."/>
            <person name="Nybo J.L."/>
            <person name="Theobald S."/>
            <person name="Kildgaard S."/>
            <person name="Isbrandt T."/>
            <person name="Kuo A."/>
            <person name="Sato A."/>
            <person name="Lyhne E.K."/>
            <person name="Kogle M.E."/>
            <person name="Wiebenga A."/>
            <person name="Kun R.S."/>
            <person name="Lubbers R.J."/>
            <person name="Makela M.R."/>
            <person name="Barry K."/>
            <person name="Chovatia M."/>
            <person name="Clum A."/>
            <person name="Daum C."/>
            <person name="Haridas S."/>
            <person name="He G."/>
            <person name="LaButti K."/>
            <person name="Lipzen A."/>
            <person name="Mondo S."/>
            <person name="Riley R."/>
            <person name="Salamov A."/>
            <person name="Simmons B.A."/>
            <person name="Magnuson J.K."/>
            <person name="Henrissat B."/>
            <person name="Mortensen U.H."/>
            <person name="Larsen T.O."/>
            <person name="Devries R.P."/>
            <person name="Grigoriev I.V."/>
            <person name="Machida M."/>
            <person name="Baker S.E."/>
            <person name="Andersen M.R."/>
        </authorList>
    </citation>
    <scope>NUCLEOTIDE SEQUENCE [LARGE SCALE GENOMIC DNA]</scope>
    <source>
        <strain evidence="6">CBS 130017</strain>
    </source>
</reference>
<comment type="function">
    <text evidence="1">General (non sugar-specific) component of the phosphoenolpyruvate-dependent sugar phosphotransferase system (sugar PTS). This major carbohydrate active-transport system catalyzes the phosphorylation of incoming sugar substrates concomitantly with their translocation across the cell membrane. The phosphoryl group from phosphoenolpyruvate (PEP) is transferred to the phosphoryl carrier protein HPr by enzyme I. Phospho-HPr then transfers it to the PTS EIIA domain.</text>
</comment>
<protein>
    <recommendedName>
        <fullName evidence="2">Phosphocarrier protein HPr</fullName>
    </recommendedName>
</protein>
<dbReference type="Gene3D" id="3.30.1340.10">
    <property type="entry name" value="HPr-like"/>
    <property type="match status" value="1"/>
</dbReference>
<dbReference type="AlphaFoldDB" id="A0A5N6X3S2"/>
<dbReference type="PRINTS" id="PR00107">
    <property type="entry name" value="PHOSPHOCPHPR"/>
</dbReference>
<proteinExistence type="predicted"/>
<dbReference type="Pfam" id="PF00381">
    <property type="entry name" value="PTS-HPr"/>
    <property type="match status" value="1"/>
</dbReference>
<dbReference type="SUPFAM" id="SSF55594">
    <property type="entry name" value="HPr-like"/>
    <property type="match status" value="1"/>
</dbReference>
<keyword evidence="6" id="KW-1185">Reference proteome</keyword>
<gene>
    <name evidence="5" type="ORF">BDV39DRAFT_175318</name>
</gene>